<proteinExistence type="predicted"/>
<sequence length="104" mass="11998">MQAELALQGVGLSIVDNSVGKELLYIGISSSDILWEEEVKKGRFKPFAVKIMQALEEKYQEHLLEPKNGFEAIESYEVCMETMIMRKKKGKEVKIRRIFEKGIF</sequence>
<reference evidence="1 2" key="1">
    <citation type="submission" date="2013-12" db="EMBL/GenBank/DDBJ databases">
        <title>Draft genome of the parsitic nematode Ancylostoma duodenale.</title>
        <authorList>
            <person name="Mitreva M."/>
        </authorList>
    </citation>
    <scope>NUCLEOTIDE SEQUENCE [LARGE SCALE GENOMIC DNA]</scope>
    <source>
        <strain evidence="1 2">Zhejiang</strain>
    </source>
</reference>
<name>A0A0C2FST6_9BILA</name>
<evidence type="ECO:0000313" key="2">
    <source>
        <dbReference type="Proteomes" id="UP000054047"/>
    </source>
</evidence>
<gene>
    <name evidence="1" type="ORF">ANCDUO_20191</name>
</gene>
<dbReference type="AlphaFoldDB" id="A0A0C2FST6"/>
<dbReference type="Proteomes" id="UP000054047">
    <property type="component" value="Unassembled WGS sequence"/>
</dbReference>
<dbReference type="OrthoDB" id="428159at2759"/>
<keyword evidence="2" id="KW-1185">Reference proteome</keyword>
<accession>A0A0C2FST6</accession>
<organism evidence="1 2">
    <name type="scientific">Ancylostoma duodenale</name>
    <dbReference type="NCBI Taxonomy" id="51022"/>
    <lineage>
        <taxon>Eukaryota</taxon>
        <taxon>Metazoa</taxon>
        <taxon>Ecdysozoa</taxon>
        <taxon>Nematoda</taxon>
        <taxon>Chromadorea</taxon>
        <taxon>Rhabditida</taxon>
        <taxon>Rhabditina</taxon>
        <taxon>Rhabditomorpha</taxon>
        <taxon>Strongyloidea</taxon>
        <taxon>Ancylostomatidae</taxon>
        <taxon>Ancylostomatinae</taxon>
        <taxon>Ancylostoma</taxon>
    </lineage>
</organism>
<evidence type="ECO:0000313" key="1">
    <source>
        <dbReference type="EMBL" id="KIH49734.1"/>
    </source>
</evidence>
<protein>
    <submittedName>
        <fullName evidence="1">Uncharacterized protein</fullName>
    </submittedName>
</protein>
<dbReference type="EMBL" id="KN752173">
    <property type="protein sequence ID" value="KIH49734.1"/>
    <property type="molecule type" value="Genomic_DNA"/>
</dbReference>